<dbReference type="Proteomes" id="UP000050297">
    <property type="component" value="Unassembled WGS sequence"/>
</dbReference>
<proteinExistence type="predicted"/>
<organism evidence="2 3">
    <name type="scientific">Pseudomonas syringae pv. aceris</name>
    <dbReference type="NCBI Taxonomy" id="199198"/>
    <lineage>
        <taxon>Bacteria</taxon>
        <taxon>Pseudomonadati</taxon>
        <taxon>Pseudomonadota</taxon>
        <taxon>Gammaproteobacteria</taxon>
        <taxon>Pseudomonadales</taxon>
        <taxon>Pseudomonadaceae</taxon>
        <taxon>Pseudomonas</taxon>
        <taxon>Pseudomonas syringae</taxon>
    </lineage>
</organism>
<dbReference type="AlphaFoldDB" id="A0A0L8IWF1"/>
<sequence length="67" mass="7115">MFLPNLAPMCLEIIASYADVHSSWQGRGYPMSGDISGVTETCEGHAGKRKNLTPATDGRAGHVGHCN</sequence>
<dbReference type="EMBL" id="LJPM01000373">
    <property type="protein sequence ID" value="KPW16992.1"/>
    <property type="molecule type" value="Genomic_DNA"/>
</dbReference>
<evidence type="ECO:0000313" key="3">
    <source>
        <dbReference type="Proteomes" id="UP000050297"/>
    </source>
</evidence>
<accession>A0A0L8IWF1</accession>
<evidence type="ECO:0000313" key="2">
    <source>
        <dbReference type="EMBL" id="KPW16992.1"/>
    </source>
</evidence>
<feature type="region of interest" description="Disordered" evidence="1">
    <location>
        <begin position="45"/>
        <end position="67"/>
    </location>
</feature>
<protein>
    <submittedName>
        <fullName evidence="2">Uncharacterized protein</fullName>
    </submittedName>
</protein>
<reference evidence="2 3" key="1">
    <citation type="submission" date="2015-09" db="EMBL/GenBank/DDBJ databases">
        <title>Genome announcement of multiple Pseudomonas syringae strains.</title>
        <authorList>
            <person name="Thakur S."/>
            <person name="Wang P.W."/>
            <person name="Gong Y."/>
            <person name="Weir B.S."/>
            <person name="Guttman D.S."/>
        </authorList>
    </citation>
    <scope>NUCLEOTIDE SEQUENCE [LARGE SCALE GENOMIC DNA]</scope>
    <source>
        <strain evidence="2 3">ICMP2802</strain>
    </source>
</reference>
<comment type="caution">
    <text evidence="2">The sequence shown here is derived from an EMBL/GenBank/DDBJ whole genome shotgun (WGS) entry which is preliminary data.</text>
</comment>
<name>A0A0L8IWF1_PSESX</name>
<evidence type="ECO:0000256" key="1">
    <source>
        <dbReference type="SAM" id="MobiDB-lite"/>
    </source>
</evidence>
<dbReference type="PATRIC" id="fig|199198.4.peg.179"/>
<gene>
    <name evidence="2" type="ORF">ALO91_01928</name>
</gene>